<accession>A0A8C1P697</accession>
<evidence type="ECO:0000313" key="3">
    <source>
        <dbReference type="Ensembl" id="ENSCCRP00010101830.1"/>
    </source>
</evidence>
<reference evidence="3" key="2">
    <citation type="submission" date="2025-09" db="UniProtKB">
        <authorList>
            <consortium name="Ensembl"/>
        </authorList>
    </citation>
    <scope>IDENTIFICATION</scope>
</reference>
<organism evidence="3 4">
    <name type="scientific">Cyprinus carpio</name>
    <name type="common">Common carp</name>
    <dbReference type="NCBI Taxonomy" id="7962"/>
    <lineage>
        <taxon>Eukaryota</taxon>
        <taxon>Metazoa</taxon>
        <taxon>Chordata</taxon>
        <taxon>Craniata</taxon>
        <taxon>Vertebrata</taxon>
        <taxon>Euteleostomi</taxon>
        <taxon>Actinopterygii</taxon>
        <taxon>Neopterygii</taxon>
        <taxon>Teleostei</taxon>
        <taxon>Ostariophysi</taxon>
        <taxon>Cypriniformes</taxon>
        <taxon>Cyprinidae</taxon>
        <taxon>Cyprininae</taxon>
        <taxon>Cyprinus</taxon>
    </lineage>
</organism>
<proteinExistence type="predicted"/>
<keyword evidence="1" id="KW-0853">WD repeat</keyword>
<evidence type="ECO:0000256" key="1">
    <source>
        <dbReference type="ARBA" id="ARBA00022574"/>
    </source>
</evidence>
<dbReference type="AlphaFoldDB" id="A0A8C1P697"/>
<keyword evidence="2" id="KW-0677">Repeat</keyword>
<name>A0A8C1P697_CYPCA</name>
<dbReference type="PANTHER" id="PTHR15574">
    <property type="entry name" value="WD REPEAT DOMAIN-CONTAINING FAMILY"/>
    <property type="match status" value="1"/>
</dbReference>
<dbReference type="InterPro" id="IPR045151">
    <property type="entry name" value="DCAF8"/>
</dbReference>
<dbReference type="GO" id="GO:0045944">
    <property type="term" value="P:positive regulation of transcription by RNA polymerase II"/>
    <property type="evidence" value="ECO:0007669"/>
    <property type="project" value="TreeGrafter"/>
</dbReference>
<reference evidence="3" key="1">
    <citation type="submission" date="2025-08" db="UniProtKB">
        <authorList>
            <consortium name="Ensembl"/>
        </authorList>
    </citation>
    <scope>IDENTIFICATION</scope>
</reference>
<protein>
    <submittedName>
        <fullName evidence="3">Uncharacterized protein</fullName>
    </submittedName>
</protein>
<keyword evidence="4" id="KW-1185">Reference proteome</keyword>
<dbReference type="PANTHER" id="PTHR15574:SF39">
    <property type="entry name" value="DDB1- AND CUL4-ASSOCIATED FACTOR 6"/>
    <property type="match status" value="1"/>
</dbReference>
<dbReference type="Gene3D" id="2.130.10.10">
    <property type="entry name" value="YVTN repeat-like/Quinoprotein amine dehydrogenase"/>
    <property type="match status" value="1"/>
</dbReference>
<dbReference type="SUPFAM" id="SSF50978">
    <property type="entry name" value="WD40 repeat-like"/>
    <property type="match status" value="1"/>
</dbReference>
<dbReference type="Ensembl" id="ENSCCRT00010113105.1">
    <property type="protein sequence ID" value="ENSCCRP00010101830.1"/>
    <property type="gene ID" value="ENSCCRG00010044808.1"/>
</dbReference>
<dbReference type="InterPro" id="IPR015943">
    <property type="entry name" value="WD40/YVTN_repeat-like_dom_sf"/>
</dbReference>
<dbReference type="Proteomes" id="UP000694427">
    <property type="component" value="Unplaced"/>
</dbReference>
<sequence length="322" mass="36907">CLTMWQKNKLIWDIRKRTFGVDEKTNFIQTNNLDRLEFVQRLKLEASLDVHYGCVSKTCKYFMTVSAAGDGNIHYTNITRSPEFIQYNYTCHHGTAYQVIFLPTVPYYLALGCTDSSDRIQYDRRILGTISTGIQLFKGPETWNYMCVRFVPPNLAGHWSCRVTSLCYSSDGREVLASFSSDYVYLFDPKDDKASKLKELPKNKGEGLLCAPVKRLKMRGDWSDTGPQLSLSFLKYPFKCPFTPGSITIKITIMMTTLVSTHVDNNVLFIISVCTAAVSSDWLSMFYYLLSKKNNYESDSNYIVPLWCGLPDFHRIIMVIKT</sequence>
<dbReference type="GO" id="GO:0005737">
    <property type="term" value="C:cytoplasm"/>
    <property type="evidence" value="ECO:0007669"/>
    <property type="project" value="TreeGrafter"/>
</dbReference>
<dbReference type="GO" id="GO:0080008">
    <property type="term" value="C:Cul4-RING E3 ubiquitin ligase complex"/>
    <property type="evidence" value="ECO:0007669"/>
    <property type="project" value="TreeGrafter"/>
</dbReference>
<evidence type="ECO:0000256" key="2">
    <source>
        <dbReference type="ARBA" id="ARBA00022737"/>
    </source>
</evidence>
<dbReference type="InterPro" id="IPR036322">
    <property type="entry name" value="WD40_repeat_dom_sf"/>
</dbReference>
<evidence type="ECO:0000313" key="4">
    <source>
        <dbReference type="Proteomes" id="UP000694427"/>
    </source>
</evidence>